<comment type="caution">
    <text evidence="1">The sequence shown here is derived from an EMBL/GenBank/DDBJ whole genome shotgun (WGS) entry which is preliminary data.</text>
</comment>
<dbReference type="EMBL" id="JAROCC010000003">
    <property type="protein sequence ID" value="MDN4606806.1"/>
    <property type="molecule type" value="Genomic_DNA"/>
</dbReference>
<organism evidence="1 2">
    <name type="scientific">Sporosarcina highlanderae</name>
    <dbReference type="NCBI Taxonomy" id="3035916"/>
    <lineage>
        <taxon>Bacteria</taxon>
        <taxon>Bacillati</taxon>
        <taxon>Bacillota</taxon>
        <taxon>Bacilli</taxon>
        <taxon>Bacillales</taxon>
        <taxon>Caryophanaceae</taxon>
        <taxon>Sporosarcina</taxon>
    </lineage>
</organism>
<name>A0ABT8JNU2_9BACL</name>
<sequence>MAGFFRPVPLIINTPEYIEKVAGRIFNEEYIGHNISISTIKEDNAPFIIVGGKEPNILIDDIVLFQAYGLFANHQYNEEYGIKYLQSMPVQTITLNRKDLREYYIFLIPGSH</sequence>
<accession>A0ABT8JNU2</accession>
<evidence type="ECO:0000313" key="2">
    <source>
        <dbReference type="Proteomes" id="UP001175097"/>
    </source>
</evidence>
<gene>
    <name evidence="1" type="ORF">P5G49_04855</name>
</gene>
<protein>
    <submittedName>
        <fullName evidence="1">Uncharacterized protein</fullName>
    </submittedName>
</protein>
<dbReference type="RefSeq" id="WP_301242359.1">
    <property type="nucleotide sequence ID" value="NZ_JAROCC010000003.1"/>
</dbReference>
<evidence type="ECO:0000313" key="1">
    <source>
        <dbReference type="EMBL" id="MDN4606806.1"/>
    </source>
</evidence>
<keyword evidence="2" id="KW-1185">Reference proteome</keyword>
<dbReference type="Proteomes" id="UP001175097">
    <property type="component" value="Unassembled WGS sequence"/>
</dbReference>
<reference evidence="1" key="1">
    <citation type="submission" date="2023-03" db="EMBL/GenBank/DDBJ databases">
        <title>MT1 and MT2 Draft Genomes of Novel Species.</title>
        <authorList>
            <person name="Venkateswaran K."/>
        </authorList>
    </citation>
    <scope>NUCLEOTIDE SEQUENCE</scope>
    <source>
        <strain evidence="1">F6_3S_P_2</strain>
    </source>
</reference>
<proteinExistence type="predicted"/>